<proteinExistence type="predicted"/>
<evidence type="ECO:0000313" key="2">
    <source>
        <dbReference type="EMBL" id="QHU05244.1"/>
    </source>
</evidence>
<dbReference type="EMBL" id="MN740410">
    <property type="protein sequence ID" value="QHU05244.1"/>
    <property type="molecule type" value="Genomic_DNA"/>
</dbReference>
<evidence type="ECO:0000256" key="1">
    <source>
        <dbReference type="SAM" id="MobiDB-lite"/>
    </source>
</evidence>
<protein>
    <submittedName>
        <fullName evidence="2">Uncharacterized protein</fullName>
    </submittedName>
</protein>
<reference evidence="2" key="1">
    <citation type="journal article" date="2020" name="Nature">
        <title>Giant virus diversity and host interactions through global metagenomics.</title>
        <authorList>
            <person name="Schulz F."/>
            <person name="Roux S."/>
            <person name="Paez-Espino D."/>
            <person name="Jungbluth S."/>
            <person name="Walsh D.A."/>
            <person name="Denef V.J."/>
            <person name="McMahon K.D."/>
            <person name="Konstantinidis K.T."/>
            <person name="Eloe-Fadrosh E.A."/>
            <person name="Kyrpides N.C."/>
            <person name="Woyke T."/>
        </authorList>
    </citation>
    <scope>NUCLEOTIDE SEQUENCE</scope>
    <source>
        <strain evidence="2">GVMAG-M-3300027734-16</strain>
    </source>
</reference>
<sequence length="172" mass="19598">MDKLQSEVLPIPEENGMCPKIAASVLNRKGYAINMPNANCLYATFVSGLQTVLAGKNRHVNFYEGLKLNQGIARLVKGGNDGFLYLSVKSNPAINHYIPFIVEYNGLNFYDADDGRLNVYRLRKGSNFTDFSNDFHTLFPNYVLEQVALIDQNAGGKRKRRKTRRKTRKHRR</sequence>
<name>A0A6C0JNI2_9ZZZZ</name>
<organism evidence="2">
    <name type="scientific">viral metagenome</name>
    <dbReference type="NCBI Taxonomy" id="1070528"/>
    <lineage>
        <taxon>unclassified sequences</taxon>
        <taxon>metagenomes</taxon>
        <taxon>organismal metagenomes</taxon>
    </lineage>
</organism>
<feature type="region of interest" description="Disordered" evidence="1">
    <location>
        <begin position="153"/>
        <end position="172"/>
    </location>
</feature>
<accession>A0A6C0JNI2</accession>
<feature type="compositionally biased region" description="Basic residues" evidence="1">
    <location>
        <begin position="156"/>
        <end position="172"/>
    </location>
</feature>
<dbReference type="AlphaFoldDB" id="A0A6C0JNI2"/>